<sequence length="163" mass="18312">MKSERIGVSKALSLLINCECSHESCDCKEELQMLSRTVLPKEEWEMPKPPKILPLEKRSSIEIYKEKLSLSDMHVARNISDSAVCQSYQQEHEPDGKDDDESESLSADRQSNIHPPSIANDEQAEMEETESSLSGKKTVSLLIPGCKRGEEDYDCVIVGEINK</sequence>
<reference evidence="2" key="1">
    <citation type="submission" date="2022-03" db="EMBL/GenBank/DDBJ databases">
        <authorList>
            <person name="Sayadi A."/>
        </authorList>
    </citation>
    <scope>NUCLEOTIDE SEQUENCE</scope>
</reference>
<organism evidence="2 3">
    <name type="scientific">Acanthoscelides obtectus</name>
    <name type="common">Bean weevil</name>
    <name type="synonym">Bruchus obtectus</name>
    <dbReference type="NCBI Taxonomy" id="200917"/>
    <lineage>
        <taxon>Eukaryota</taxon>
        <taxon>Metazoa</taxon>
        <taxon>Ecdysozoa</taxon>
        <taxon>Arthropoda</taxon>
        <taxon>Hexapoda</taxon>
        <taxon>Insecta</taxon>
        <taxon>Pterygota</taxon>
        <taxon>Neoptera</taxon>
        <taxon>Endopterygota</taxon>
        <taxon>Coleoptera</taxon>
        <taxon>Polyphaga</taxon>
        <taxon>Cucujiformia</taxon>
        <taxon>Chrysomeloidea</taxon>
        <taxon>Chrysomelidae</taxon>
        <taxon>Bruchinae</taxon>
        <taxon>Bruchini</taxon>
        <taxon>Acanthoscelides</taxon>
    </lineage>
</organism>
<evidence type="ECO:0000313" key="3">
    <source>
        <dbReference type="Proteomes" id="UP001152888"/>
    </source>
</evidence>
<feature type="region of interest" description="Disordered" evidence="1">
    <location>
        <begin position="85"/>
        <end position="137"/>
    </location>
</feature>
<dbReference type="OrthoDB" id="10579811at2759"/>
<evidence type="ECO:0000313" key="2">
    <source>
        <dbReference type="EMBL" id="CAH2012836.1"/>
    </source>
</evidence>
<proteinExistence type="predicted"/>
<dbReference type="AlphaFoldDB" id="A0A9P0MH84"/>
<gene>
    <name evidence="2" type="ORF">ACAOBT_LOCUS33043</name>
</gene>
<dbReference type="EMBL" id="CAKOFQ010008225">
    <property type="protein sequence ID" value="CAH2012836.1"/>
    <property type="molecule type" value="Genomic_DNA"/>
</dbReference>
<accession>A0A9P0MH84</accession>
<evidence type="ECO:0000256" key="1">
    <source>
        <dbReference type="SAM" id="MobiDB-lite"/>
    </source>
</evidence>
<protein>
    <submittedName>
        <fullName evidence="2">Uncharacterized protein</fullName>
    </submittedName>
</protein>
<comment type="caution">
    <text evidence="2">The sequence shown here is derived from an EMBL/GenBank/DDBJ whole genome shotgun (WGS) entry which is preliminary data.</text>
</comment>
<keyword evidence="3" id="KW-1185">Reference proteome</keyword>
<feature type="compositionally biased region" description="Polar residues" evidence="1">
    <location>
        <begin position="104"/>
        <end position="114"/>
    </location>
</feature>
<dbReference type="Proteomes" id="UP001152888">
    <property type="component" value="Unassembled WGS sequence"/>
</dbReference>
<name>A0A9P0MH84_ACAOB</name>